<dbReference type="RefSeq" id="WP_010705296.1">
    <property type="nucleotide sequence ID" value="NZ_KB915634.1"/>
</dbReference>
<evidence type="ECO:0000313" key="2">
    <source>
        <dbReference type="EMBL" id="ENN94692.1"/>
    </source>
</evidence>
<proteinExistence type="predicted"/>
<accession>N6VUD5</accession>
<organism evidence="2 3">
    <name type="scientific">Bartonella vinsonii subsp. berkhoffii str. Tweed</name>
    <dbReference type="NCBI Taxonomy" id="1094502"/>
    <lineage>
        <taxon>Bacteria</taxon>
        <taxon>Pseudomonadati</taxon>
        <taxon>Pseudomonadota</taxon>
        <taxon>Alphaproteobacteria</taxon>
        <taxon>Hyphomicrobiales</taxon>
        <taxon>Bartonellaceae</taxon>
        <taxon>Bartonella</taxon>
    </lineage>
</organism>
<evidence type="ECO:0000256" key="1">
    <source>
        <dbReference type="SAM" id="MobiDB-lite"/>
    </source>
</evidence>
<dbReference type="Proteomes" id="UP000014011">
    <property type="component" value="Unassembled WGS sequence"/>
</dbReference>
<protein>
    <submittedName>
        <fullName evidence="2">Phage protein</fullName>
    </submittedName>
</protein>
<dbReference type="EMBL" id="AGWD01000013">
    <property type="protein sequence ID" value="ENN94692.1"/>
    <property type="molecule type" value="Genomic_DNA"/>
</dbReference>
<name>N6VUD5_BARVB</name>
<evidence type="ECO:0000313" key="3">
    <source>
        <dbReference type="Proteomes" id="UP000014011"/>
    </source>
</evidence>
<sequence>MVKLVDQWGRALNIKGLEHEVAAPTIGGVRDVWSQTIVSGLTPMQLADILQQAARGHPEQFFQLADDMEERDLHYRAVLGMRKNALTGVEPGVIAASNSALDKKIADAVREVISSPTFVDDYVTDLLDALGKGYAVVETLWDKTATAWWPVAWKWRDQRFFQLDRRDGFHLRLKEEGSQDGSELPAYKFSIHRPKLKSGLPIRTGLARLAAWAFLFKSYTLKDWMAFLEIYGMPLRLGKYGASSSHEERRVLIQAVRDLSSDAAAIIPKEMEIEFIEAAGGSGNAVFGVKAEYLDRQISKGVLGQTMTTDDGSSFSQARIHENVRHDIARADARQLALTANRDLIVPFVDINFGRQERYPLVYWPISENEDIKALSDALAKLVPLGLHVGAQEVRNKIGFSQPTKEEDVLKAPDRVIGDAARQESSETSKRAGVCADCGGSFDVSLTREGKEKREKRGKREQGGDHHDELDQLSKEALRDWEEDLEPLLEPFKKLVEQAKSYEDILKGLDELLGEMDHHALAARLAKVQMIARGLGYHG</sequence>
<dbReference type="AlphaFoldDB" id="N6VUD5"/>
<dbReference type="InterPro" id="IPR009279">
    <property type="entry name" value="Portal_Mu"/>
</dbReference>
<comment type="caution">
    <text evidence="2">The sequence shown here is derived from an EMBL/GenBank/DDBJ whole genome shotgun (WGS) entry which is preliminary data.</text>
</comment>
<feature type="region of interest" description="Disordered" evidence="1">
    <location>
        <begin position="446"/>
        <end position="471"/>
    </location>
</feature>
<reference evidence="2 3" key="1">
    <citation type="journal article" date="2013" name="PLoS Genet.">
        <title>A gene transfer agent and a dynamic repertoire of secretion systems hold the keys to the explosive radiation of the emerging pathogen Bartonella.</title>
        <authorList>
            <person name="Guy L."/>
            <person name="Nystedt B."/>
            <person name="Toft C."/>
            <person name="Zaremba-Niedzwiedzka K."/>
            <person name="Berglund E.C."/>
            <person name="Granberg F."/>
            <person name="Naslund K."/>
            <person name="Eriksson A.S."/>
            <person name="Andersson S.G."/>
        </authorList>
    </citation>
    <scope>NUCLEOTIDE SEQUENCE [LARGE SCALE GENOMIC DNA]</scope>
    <source>
        <strain evidence="2">Tweed</strain>
    </source>
</reference>
<dbReference type="HOGENOM" id="CLU_036594_0_1_5"/>
<dbReference type="PATRIC" id="fig|1094502.3.peg.1125"/>
<gene>
    <name evidence="2" type="ORF">BVtw_09670</name>
</gene>
<dbReference type="Pfam" id="PF06074">
    <property type="entry name" value="Portal_Mu"/>
    <property type="match status" value="1"/>
</dbReference>